<dbReference type="Proteomes" id="UP000681722">
    <property type="component" value="Unassembled WGS sequence"/>
</dbReference>
<name>A0A813PPT8_9BILA</name>
<feature type="domain" description="CUB" evidence="4">
    <location>
        <begin position="387"/>
        <end position="498"/>
    </location>
</feature>
<dbReference type="CDD" id="cd00041">
    <property type="entry name" value="CUB"/>
    <property type="match status" value="4"/>
</dbReference>
<sequence length="894" mass="103928">MIGGTISYPIDQMTYDNNIICSWEITSLSITHRTLIFTFLHFDTEYFYDELLIGETVLGVSRYNSKLTRFSGPKIPEPFYISYEKSVWLEFSTDDTTVGTGFILEYAFIDRTVSMPKPVLLIDANIQYNADDNNDDDDEVKTHSFPIGTIFSPNYPKNYSNYGTCRWRLHYPGALIRIRIDHFDTEQYYDKLTFVIGQNSESAAMVLTELSGELDVLPKHIFVPNDSLWMIFTTDRTTNATGFILQYEIITKETKCSSIDIKQIEGHIQSVNYPQSLRSNLDCTWKLYLPSTYMIIEIQFHDLHLASEKDYLTVHSGGRLTPYTGEMKATKILFHSSNITLNLITRHSSDNYRGFNLSYRGISINEEDTHHRPNTTELAVVHQRSSCGGRYLASFNGTVLSPGYPVYDYPVNIDCTWIIDVFDGQNVLLRFDDFDLDSEEDIIQIGLLNDVTKYQLFAIHDTQTDGVFIANYSQIWIRFRTNIFSLPGRGFRLYFSETTLWSTVLPLDEIITIDSKSLPLHLNSLTPHLYRQSRSTMTGYYNLTQIRKWIIQTSSEESIEILFNSILTVPDHRMICFHIESIDGHLTSVCNNQLFPIVIYQTRSFTLSIKPDFMYTLVNYDIQIEKFKKKTIIQNIVENETILTVPDYPYVHYEWHVNIQNSSLIIINVKNIENLDTIFLVKDEHNYQTYSLTNGSHFSHISFSQSVILVYQSYILPLNRKRTFYATVHSATPNFCGQILKPNDFMYIYYNNSDFLLKNCQWQIQGNTDSSYIINVRSNETNHIPQLYTTAGNKLILNQNTVIPYSDFTIKYISNSTIYEQFVIILYYYEKTEVIHEMTSRNQYTLQSNQYSFNYIENFVIRTKSSIYQSIDFVLYSINIAKDAFVLLETGKFK</sequence>
<dbReference type="EMBL" id="CAJNOQ010000086">
    <property type="protein sequence ID" value="CAF0754055.1"/>
    <property type="molecule type" value="Genomic_DNA"/>
</dbReference>
<reference evidence="5" key="1">
    <citation type="submission" date="2021-02" db="EMBL/GenBank/DDBJ databases">
        <authorList>
            <person name="Nowell W R."/>
        </authorList>
    </citation>
    <scope>NUCLEOTIDE SEQUENCE</scope>
</reference>
<dbReference type="PANTHER" id="PTHR24251">
    <property type="entry name" value="OVOCHYMASE-RELATED"/>
    <property type="match status" value="1"/>
</dbReference>
<dbReference type="Proteomes" id="UP000663829">
    <property type="component" value="Unassembled WGS sequence"/>
</dbReference>
<evidence type="ECO:0000259" key="4">
    <source>
        <dbReference type="PROSITE" id="PS01180"/>
    </source>
</evidence>
<evidence type="ECO:0000313" key="5">
    <source>
        <dbReference type="EMBL" id="CAF0754055.1"/>
    </source>
</evidence>
<dbReference type="EMBL" id="CAJOBC010000086">
    <property type="protein sequence ID" value="CAF3534156.1"/>
    <property type="molecule type" value="Genomic_DNA"/>
</dbReference>
<feature type="domain" description="CUB" evidence="4">
    <location>
        <begin position="256"/>
        <end position="362"/>
    </location>
</feature>
<comment type="caution">
    <text evidence="5">The sequence shown here is derived from an EMBL/GenBank/DDBJ whole genome shotgun (WGS) entry which is preliminary data.</text>
</comment>
<dbReference type="InterPro" id="IPR035914">
    <property type="entry name" value="Sperma_CUB_dom_sf"/>
</dbReference>
<evidence type="ECO:0000256" key="3">
    <source>
        <dbReference type="PROSITE-ProRule" id="PRU00059"/>
    </source>
</evidence>
<dbReference type="OrthoDB" id="10051444at2759"/>
<evidence type="ECO:0000313" key="7">
    <source>
        <dbReference type="Proteomes" id="UP000663829"/>
    </source>
</evidence>
<dbReference type="PROSITE" id="PS01180">
    <property type="entry name" value="CUB"/>
    <property type="match status" value="4"/>
</dbReference>
<dbReference type="InterPro" id="IPR000859">
    <property type="entry name" value="CUB_dom"/>
</dbReference>
<protein>
    <recommendedName>
        <fullName evidence="4">CUB domain-containing protein</fullName>
    </recommendedName>
</protein>
<gene>
    <name evidence="5" type="ORF">GPM918_LOCUS1008</name>
    <name evidence="6" type="ORF">SRO942_LOCUS1008</name>
</gene>
<accession>A0A813PPT8</accession>
<evidence type="ECO:0000256" key="1">
    <source>
        <dbReference type="ARBA" id="ARBA00022737"/>
    </source>
</evidence>
<keyword evidence="1" id="KW-0677">Repeat</keyword>
<keyword evidence="2 3" id="KW-1015">Disulfide bond</keyword>
<dbReference type="AlphaFoldDB" id="A0A813PPT8"/>
<dbReference type="PANTHER" id="PTHR24251:SF50">
    <property type="entry name" value="ATTRACTIN-LIKE 1A"/>
    <property type="match status" value="1"/>
</dbReference>
<dbReference type="SUPFAM" id="SSF49854">
    <property type="entry name" value="Spermadhesin, CUB domain"/>
    <property type="match status" value="4"/>
</dbReference>
<feature type="domain" description="CUB" evidence="4">
    <location>
        <begin position="136"/>
        <end position="250"/>
    </location>
</feature>
<feature type="domain" description="CUB" evidence="4">
    <location>
        <begin position="1"/>
        <end position="109"/>
    </location>
</feature>
<evidence type="ECO:0000313" key="6">
    <source>
        <dbReference type="EMBL" id="CAF3534156.1"/>
    </source>
</evidence>
<proteinExistence type="predicted"/>
<comment type="caution">
    <text evidence="3">Lacks conserved residue(s) required for the propagation of feature annotation.</text>
</comment>
<feature type="disulfide bond" evidence="3">
    <location>
        <begin position="256"/>
        <end position="283"/>
    </location>
</feature>
<dbReference type="SMART" id="SM00042">
    <property type="entry name" value="CUB"/>
    <property type="match status" value="4"/>
</dbReference>
<organism evidence="5 7">
    <name type="scientific">Didymodactylos carnosus</name>
    <dbReference type="NCBI Taxonomy" id="1234261"/>
    <lineage>
        <taxon>Eukaryota</taxon>
        <taxon>Metazoa</taxon>
        <taxon>Spiralia</taxon>
        <taxon>Gnathifera</taxon>
        <taxon>Rotifera</taxon>
        <taxon>Eurotatoria</taxon>
        <taxon>Bdelloidea</taxon>
        <taxon>Philodinida</taxon>
        <taxon>Philodinidae</taxon>
        <taxon>Didymodactylos</taxon>
    </lineage>
</organism>
<dbReference type="Pfam" id="PF00431">
    <property type="entry name" value="CUB"/>
    <property type="match status" value="4"/>
</dbReference>
<keyword evidence="7" id="KW-1185">Reference proteome</keyword>
<evidence type="ECO:0000256" key="2">
    <source>
        <dbReference type="ARBA" id="ARBA00023157"/>
    </source>
</evidence>
<dbReference type="Gene3D" id="2.60.120.290">
    <property type="entry name" value="Spermadhesin, CUB domain"/>
    <property type="match status" value="4"/>
</dbReference>